<name>A0ABW5MVY9_9FLAO</name>
<gene>
    <name evidence="2" type="ORF">ACFSQJ_06230</name>
</gene>
<dbReference type="Proteomes" id="UP001597526">
    <property type="component" value="Unassembled WGS sequence"/>
</dbReference>
<accession>A0ABW5MVY9</accession>
<organism evidence="2 3">
    <name type="scientific">Croceitalea marina</name>
    <dbReference type="NCBI Taxonomy" id="1775166"/>
    <lineage>
        <taxon>Bacteria</taxon>
        <taxon>Pseudomonadati</taxon>
        <taxon>Bacteroidota</taxon>
        <taxon>Flavobacteriia</taxon>
        <taxon>Flavobacteriales</taxon>
        <taxon>Flavobacteriaceae</taxon>
        <taxon>Croceitalea</taxon>
    </lineage>
</organism>
<evidence type="ECO:0000313" key="3">
    <source>
        <dbReference type="Proteomes" id="UP001597526"/>
    </source>
</evidence>
<dbReference type="RefSeq" id="WP_377766094.1">
    <property type="nucleotide sequence ID" value="NZ_JBHULB010000007.1"/>
</dbReference>
<dbReference type="SUPFAM" id="SSF160574">
    <property type="entry name" value="BT0923-like"/>
    <property type="match status" value="1"/>
</dbReference>
<comment type="caution">
    <text evidence="2">The sequence shown here is derived from an EMBL/GenBank/DDBJ whole genome shotgun (WGS) entry which is preliminary data.</text>
</comment>
<reference evidence="3" key="1">
    <citation type="journal article" date="2019" name="Int. J. Syst. Evol. Microbiol.">
        <title>The Global Catalogue of Microorganisms (GCM) 10K type strain sequencing project: providing services to taxonomists for standard genome sequencing and annotation.</title>
        <authorList>
            <consortium name="The Broad Institute Genomics Platform"/>
            <consortium name="The Broad Institute Genome Sequencing Center for Infectious Disease"/>
            <person name="Wu L."/>
            <person name="Ma J."/>
        </authorList>
    </citation>
    <scope>NUCLEOTIDE SEQUENCE [LARGE SCALE GENOMIC DNA]</scope>
    <source>
        <strain evidence="3">KCTC 52368</strain>
    </source>
</reference>
<evidence type="ECO:0000313" key="2">
    <source>
        <dbReference type="EMBL" id="MFD2586518.1"/>
    </source>
</evidence>
<feature type="signal peptide" evidence="1">
    <location>
        <begin position="1"/>
        <end position="19"/>
    </location>
</feature>
<keyword evidence="3" id="KW-1185">Reference proteome</keyword>
<protein>
    <submittedName>
        <fullName evidence="2">Uncharacterized protein</fullName>
    </submittedName>
</protein>
<evidence type="ECO:0000256" key="1">
    <source>
        <dbReference type="SAM" id="SignalP"/>
    </source>
</evidence>
<dbReference type="EMBL" id="JBHULB010000007">
    <property type="protein sequence ID" value="MFD2586518.1"/>
    <property type="molecule type" value="Genomic_DNA"/>
</dbReference>
<keyword evidence="1" id="KW-0732">Signal</keyword>
<proteinExistence type="predicted"/>
<sequence length="102" mass="11627">MKSVLLFIIAIITFNNVNASSSMGHLHIETIGIADEFKKIKSSELPPAVVEEILKQYPTSKLRQAYKDNRNTYKLVMVLSSGTARTVYIDAYGRWIQKKKKH</sequence>
<feature type="chain" id="PRO_5045261932" evidence="1">
    <location>
        <begin position="20"/>
        <end position="102"/>
    </location>
</feature>